<dbReference type="Pfam" id="PF07733">
    <property type="entry name" value="DNA_pol3_alpha"/>
    <property type="match status" value="1"/>
</dbReference>
<evidence type="ECO:0000259" key="13">
    <source>
        <dbReference type="SMART" id="SM00479"/>
    </source>
</evidence>
<evidence type="ECO:0000256" key="2">
    <source>
        <dbReference type="ARBA" id="ARBA00022490"/>
    </source>
</evidence>
<dbReference type="Gene3D" id="2.40.50.140">
    <property type="entry name" value="Nucleic acid-binding proteins"/>
    <property type="match status" value="1"/>
</dbReference>
<dbReference type="NCBIfam" id="NF001688">
    <property type="entry name" value="PRK00448.1"/>
    <property type="match status" value="1"/>
</dbReference>
<keyword evidence="8 11" id="KW-0269">Exonuclease</keyword>
<dbReference type="Gene3D" id="1.10.150.870">
    <property type="match status" value="1"/>
</dbReference>
<keyword evidence="4 11" id="KW-0548">Nucleotidyltransferase</keyword>
<dbReference type="InterPro" id="IPR044923">
    <property type="entry name" value="PolC_middle_finger_sf"/>
</dbReference>
<dbReference type="InterPro" id="IPR013520">
    <property type="entry name" value="Ribonucl_H"/>
</dbReference>
<dbReference type="Gene3D" id="3.30.420.10">
    <property type="entry name" value="Ribonuclease H-like superfamily/Ribonuclease H"/>
    <property type="match status" value="1"/>
</dbReference>
<dbReference type="RefSeq" id="WP_353423739.1">
    <property type="nucleotide sequence ID" value="NZ_CP117826.1"/>
</dbReference>
<evidence type="ECO:0000256" key="3">
    <source>
        <dbReference type="ARBA" id="ARBA00022679"/>
    </source>
</evidence>
<dbReference type="InterPro" id="IPR003141">
    <property type="entry name" value="Pol/His_phosphatase_N"/>
</dbReference>
<comment type="catalytic activity">
    <reaction evidence="10 11">
        <text>DNA(n) + a 2'-deoxyribonucleoside 5'-triphosphate = DNA(n+1) + diphosphate</text>
        <dbReference type="Rhea" id="RHEA:22508"/>
        <dbReference type="Rhea" id="RHEA-COMP:17339"/>
        <dbReference type="Rhea" id="RHEA-COMP:17340"/>
        <dbReference type="ChEBI" id="CHEBI:33019"/>
        <dbReference type="ChEBI" id="CHEBI:61560"/>
        <dbReference type="ChEBI" id="CHEBI:173112"/>
        <dbReference type="EC" id="2.7.7.7"/>
    </reaction>
</comment>
<evidence type="ECO:0000256" key="11">
    <source>
        <dbReference type="HAMAP-Rule" id="MF_00356"/>
    </source>
</evidence>
<dbReference type="CDD" id="cd07435">
    <property type="entry name" value="PHP_PolIIIA_POLC"/>
    <property type="match status" value="1"/>
</dbReference>
<reference evidence="15" key="1">
    <citation type="submission" date="2023-02" db="EMBL/GenBank/DDBJ databases">
        <title>Gut commensal Christensenella minuta modulates host metabolism via a new class of secondary bile acids.</title>
        <authorList>
            <person name="Liu C."/>
        </authorList>
    </citation>
    <scope>NUCLEOTIDE SEQUENCE</scope>
    <source>
        <strain evidence="15">CA70</strain>
    </source>
</reference>
<dbReference type="EC" id="2.7.7.7" evidence="11"/>
<dbReference type="SUPFAM" id="SSF53098">
    <property type="entry name" value="Ribonuclease H-like"/>
    <property type="match status" value="1"/>
</dbReference>
<dbReference type="Pfam" id="PF02811">
    <property type="entry name" value="PHP"/>
    <property type="match status" value="2"/>
</dbReference>
<dbReference type="GO" id="GO:0005737">
    <property type="term" value="C:cytoplasm"/>
    <property type="evidence" value="ECO:0007669"/>
    <property type="project" value="UniProtKB-SubCell"/>
</dbReference>
<keyword evidence="9 11" id="KW-0239">DNA-directed DNA polymerase</keyword>
<feature type="domain" description="Polymerase/histidinol phosphatase N-terminal" evidence="14">
    <location>
        <begin position="349"/>
        <end position="416"/>
    </location>
</feature>
<evidence type="ECO:0000256" key="7">
    <source>
        <dbReference type="ARBA" id="ARBA00022801"/>
    </source>
</evidence>
<dbReference type="InterPro" id="IPR036397">
    <property type="entry name" value="RNaseH_sf"/>
</dbReference>
<dbReference type="InterPro" id="IPR012337">
    <property type="entry name" value="RNaseH-like_sf"/>
</dbReference>
<keyword evidence="3 11" id="KW-0808">Transferase</keyword>
<dbReference type="CDD" id="cd04484">
    <property type="entry name" value="polC_OBF"/>
    <property type="match status" value="1"/>
</dbReference>
<feature type="compositionally biased region" description="Basic and acidic residues" evidence="12">
    <location>
        <begin position="172"/>
        <end position="199"/>
    </location>
</feature>
<dbReference type="Gene3D" id="1.10.150.700">
    <property type="entry name" value="PolC, middle finger domain"/>
    <property type="match status" value="1"/>
</dbReference>
<dbReference type="GO" id="GO:0008408">
    <property type="term" value="F:3'-5' exonuclease activity"/>
    <property type="evidence" value="ECO:0007669"/>
    <property type="project" value="UniProtKB-UniRule"/>
</dbReference>
<dbReference type="PANTHER" id="PTHR32294:SF5">
    <property type="entry name" value="DNA POLYMERASE III POLC-TYPE"/>
    <property type="match status" value="1"/>
</dbReference>
<dbReference type="HAMAP" id="MF_00356">
    <property type="entry name" value="DNApol_PolC"/>
    <property type="match status" value="1"/>
</dbReference>
<evidence type="ECO:0000256" key="4">
    <source>
        <dbReference type="ARBA" id="ARBA00022695"/>
    </source>
</evidence>
<keyword evidence="6 11" id="KW-0540">Nuclease</keyword>
<dbReference type="Pfam" id="PF14579">
    <property type="entry name" value="HHH_6"/>
    <property type="match status" value="1"/>
</dbReference>
<dbReference type="Gene3D" id="3.30.1900.20">
    <property type="match status" value="2"/>
</dbReference>
<dbReference type="GO" id="GO:0003677">
    <property type="term" value="F:DNA binding"/>
    <property type="evidence" value="ECO:0007669"/>
    <property type="project" value="UniProtKB-UniRule"/>
</dbReference>
<evidence type="ECO:0000256" key="9">
    <source>
        <dbReference type="ARBA" id="ARBA00022932"/>
    </source>
</evidence>
<dbReference type="EMBL" id="CP117826">
    <property type="protein sequence ID" value="XCC62756.1"/>
    <property type="molecule type" value="Genomic_DNA"/>
</dbReference>
<dbReference type="InterPro" id="IPR004013">
    <property type="entry name" value="PHP_dom"/>
</dbReference>
<dbReference type="InterPro" id="IPR006054">
    <property type="entry name" value="DnaQ"/>
</dbReference>
<protein>
    <recommendedName>
        <fullName evidence="11">DNA polymerase III PolC-type</fullName>
        <shortName evidence="11">PolIII</shortName>
        <ecNumber evidence="11">2.7.7.7</ecNumber>
    </recommendedName>
</protein>
<dbReference type="SMART" id="SM00481">
    <property type="entry name" value="POLIIIAc"/>
    <property type="match status" value="1"/>
</dbReference>
<dbReference type="FunFam" id="3.30.420.10:FF:000045">
    <property type="entry name" value="3'-5' exonuclease DinG"/>
    <property type="match status" value="1"/>
</dbReference>
<evidence type="ECO:0000256" key="8">
    <source>
        <dbReference type="ARBA" id="ARBA00022839"/>
    </source>
</evidence>
<dbReference type="InterPro" id="IPR006308">
    <property type="entry name" value="Pol_III_a_PolC-type_gram_pos"/>
</dbReference>
<organism evidence="15">
    <name type="scientific">Christensenella massiliensis</name>
    <dbReference type="NCBI Taxonomy" id="1805714"/>
    <lineage>
        <taxon>Bacteria</taxon>
        <taxon>Bacillati</taxon>
        <taxon>Bacillota</taxon>
        <taxon>Clostridia</taxon>
        <taxon>Christensenellales</taxon>
        <taxon>Christensenellaceae</taxon>
        <taxon>Christensenella</taxon>
    </lineage>
</organism>
<dbReference type="InterPro" id="IPR012340">
    <property type="entry name" value="NA-bd_OB-fold"/>
</dbReference>
<dbReference type="GO" id="GO:0003887">
    <property type="term" value="F:DNA-directed DNA polymerase activity"/>
    <property type="evidence" value="ECO:0007669"/>
    <property type="project" value="UniProtKB-UniRule"/>
</dbReference>
<evidence type="ECO:0000256" key="5">
    <source>
        <dbReference type="ARBA" id="ARBA00022705"/>
    </source>
</evidence>
<gene>
    <name evidence="11" type="primary">polC</name>
    <name evidence="15" type="ORF">PUP29_02195</name>
</gene>
<dbReference type="Pfam" id="PF00929">
    <property type="entry name" value="RNase_T"/>
    <property type="match status" value="1"/>
</dbReference>
<dbReference type="InterPro" id="IPR040982">
    <property type="entry name" value="DNA_pol3_finger"/>
</dbReference>
<keyword evidence="2 11" id="KW-0963">Cytoplasm</keyword>
<dbReference type="Gene3D" id="3.20.20.140">
    <property type="entry name" value="Metal-dependent hydrolases"/>
    <property type="match status" value="2"/>
</dbReference>
<comment type="similarity">
    <text evidence="11">Belongs to the DNA polymerase type-C family. PolC subfamily.</text>
</comment>
<dbReference type="InterPro" id="IPR029460">
    <property type="entry name" value="DNAPol_HHH"/>
</dbReference>
<dbReference type="InterPro" id="IPR011708">
    <property type="entry name" value="DNA_pol3_alpha_NTPase_dom"/>
</dbReference>
<dbReference type="GO" id="GO:0006261">
    <property type="term" value="P:DNA-templated DNA replication"/>
    <property type="evidence" value="ECO:0007669"/>
    <property type="project" value="UniProtKB-UniRule"/>
</dbReference>
<dbReference type="PANTHER" id="PTHR32294">
    <property type="entry name" value="DNA POLYMERASE III SUBUNIT ALPHA"/>
    <property type="match status" value="1"/>
</dbReference>
<evidence type="ECO:0000259" key="14">
    <source>
        <dbReference type="SMART" id="SM00481"/>
    </source>
</evidence>
<evidence type="ECO:0000256" key="1">
    <source>
        <dbReference type="ARBA" id="ARBA00003452"/>
    </source>
</evidence>
<dbReference type="NCBIfam" id="TIGR01405">
    <property type="entry name" value="polC_Gram_pos"/>
    <property type="match status" value="1"/>
</dbReference>
<keyword evidence="7 11" id="KW-0378">Hydrolase</keyword>
<dbReference type="InterPro" id="IPR004805">
    <property type="entry name" value="DnaE2/DnaE/PolC"/>
</dbReference>
<feature type="domain" description="Exonuclease" evidence="13">
    <location>
        <begin position="433"/>
        <end position="598"/>
    </location>
</feature>
<dbReference type="Pfam" id="PF17657">
    <property type="entry name" value="DNA_pol3_finger"/>
    <property type="match status" value="1"/>
</dbReference>
<dbReference type="Gene3D" id="6.10.140.1510">
    <property type="match status" value="1"/>
</dbReference>
<comment type="subcellular location">
    <subcellularLocation>
        <location evidence="11">Cytoplasm</location>
    </subcellularLocation>
</comment>
<proteinExistence type="inferred from homology"/>
<comment type="function">
    <text evidence="1 11">Required for replicative DNA synthesis. This DNA polymerase also exhibits 3' to 5' exonuclease activity.</text>
</comment>
<dbReference type="SMART" id="SM00479">
    <property type="entry name" value="EXOIII"/>
    <property type="match status" value="1"/>
</dbReference>
<evidence type="ECO:0000313" key="15">
    <source>
        <dbReference type="EMBL" id="XCC62756.1"/>
    </source>
</evidence>
<name>A0AAU8A9D1_9FIRM</name>
<evidence type="ECO:0000256" key="12">
    <source>
        <dbReference type="SAM" id="MobiDB-lite"/>
    </source>
</evidence>
<accession>A0AAU8A9D1</accession>
<evidence type="ECO:0000256" key="6">
    <source>
        <dbReference type="ARBA" id="ARBA00022722"/>
    </source>
</evidence>
<keyword evidence="5 11" id="KW-0235">DNA replication</keyword>
<dbReference type="SUPFAM" id="SSF160975">
    <property type="entry name" value="AF1531-like"/>
    <property type="match status" value="1"/>
</dbReference>
<evidence type="ECO:0000256" key="10">
    <source>
        <dbReference type="ARBA" id="ARBA00049244"/>
    </source>
</evidence>
<feature type="region of interest" description="Disordered" evidence="12">
    <location>
        <begin position="170"/>
        <end position="236"/>
    </location>
</feature>
<dbReference type="NCBIfam" id="TIGR00573">
    <property type="entry name" value="dnaq"/>
    <property type="match status" value="1"/>
</dbReference>
<sequence>MNALVNALAKIIEAIKKDEHFSNIIQFDRVEYSSEEEKMKAFFKTVKHLSPFEFMHIKQKLEISGNEKIKILLDQSDYAEAILSDETILEQYLKDFIILSEPAVMPFISQAKITMADHSLEIVFPSEIAEGICKTMELGMLAEYFLKDTYGLKMGIRTCVAEDAQSSYEVSPEVKKSIESQSSRSERTNKRPAERKEPIAEEMTPPPWEAPPETEEPAPISAPEKIPSPVQMQTDSSAGGAITKICDLQTDTRVSIEGEVVFTEDKELKNGELIKHKFVVTDYTSSITCFFLESNKYKTRLTAPKKGQWVVVTGLCADDSFEHEKTVKAQKIEKSNHKDREDKAEVKRVELHTHTQMSAQDAVSDVKKIVERAAKWGHKAIAITDHGVVQAFPDAANAAKANGIHLIYGVEGYMIDDSRRIYDAEDHRKFTDEYVVFDIETTGLSHINCDITEIGAVRVKDGKLTDRFQTFVRPRGPIPPKIVSLTGINDDMVKDAPLPEEALEEFRRFCGEEAVLVAHNSDFDTKFIFHKSREFGITYPHKVVDSLALCRLAFPSLKNHKLNTVAGHLHIPLEHHRAVNDAVCTARVMLECFREFEKQGAADMQGINEMFAKQADSKTAKTYHVILLCKNKQGLKNLYKLVSFAHLDYFYRKPRMPKSVIEAHREGLLIGSACEAGELYQALLAGADEQKLMNIASFYDYLEIQPTANNEFMVKKGILASNEDIRHLNKKIVELGKKLDKPVVATCDVHFLDPHEEYFRRIIFQIQGYDDTEQAPLYLRTTDEMLKEFAYLGEDTAYEVVVKNSNSIAEMTEEIELFQSETAMPSLPNAAENITELAFKTAKEKYGDPLPELIEARLKRELDSIVSHGFSVLYYSAHLLVKKSNEDGYLVGSRGSVGSSLAATMTGITEVNPLPPHYICPKCKHSDFDIDKEKYPSGVDLPDAVCPVCGTQYLKDGYDIPFEVFLGIDADKVPDIDLNFSGEYQPTAHKYTEVMFGKGHVFRAGTISTVKDKIAYGYVKKFLEQTGTQANEAEINRLVQGVSGVKKTTGQHPGGIVIVPHDMEVYDFTPVQKPADSAEAEWVTTHFDFNSMHDILIKLDILGHDVPTIIRLLQDATGIDPLTIPLDDKPTMELFSGLKPLGLKSKDLLGIQTGTLGIPEFGTKFVRQMLMDTKPTTMSEIVRISGLSHGTDVWLGNAQDLIKAGTCTLKEAICTRDDIMNYLVDKGVEKRMAFFIMEATRKGKVAKNGFTEDMQKALDDAHIADWFIESCKKIKYMFPKAHAVAYVIMAYRIAYCKVHYPEAFYSSYFTVRANDFDASYVLGGLEDIKKNWQAIESNGNATANEKNMATMLEVACEMYLRGYHFLPVDLKKSDAEKFLIEEGGLRLPFLSIPKLGGNAAAKIVEEREKGAFLSIEDLRKRAKISTAVIEEMQKMGTLTGLSQTNQLSLFDF</sequence>